<dbReference type="GO" id="GO:0015976">
    <property type="term" value="P:carbon utilization"/>
    <property type="evidence" value="ECO:0007669"/>
    <property type="project" value="InterPro"/>
</dbReference>
<evidence type="ECO:0000313" key="12">
    <source>
        <dbReference type="Proteomes" id="UP000247555"/>
    </source>
</evidence>
<dbReference type="SUPFAM" id="SSF53056">
    <property type="entry name" value="beta-carbonic anhydrase, cab"/>
    <property type="match status" value="1"/>
</dbReference>
<organism evidence="11 12">
    <name type="scientific">Rivihabitans pingtungensis</name>
    <dbReference type="NCBI Taxonomy" id="1054498"/>
    <lineage>
        <taxon>Bacteria</taxon>
        <taxon>Pseudomonadati</taxon>
        <taxon>Pseudomonadota</taxon>
        <taxon>Betaproteobacteria</taxon>
        <taxon>Neisseriales</taxon>
        <taxon>Aquaspirillaceae</taxon>
        <taxon>Rivihabitans</taxon>
    </lineage>
</organism>
<evidence type="ECO:0000256" key="2">
    <source>
        <dbReference type="ARBA" id="ARBA00012925"/>
    </source>
</evidence>
<dbReference type="EMBL" id="QJKI01000018">
    <property type="protein sequence ID" value="PXX77213.1"/>
    <property type="molecule type" value="Genomic_DNA"/>
</dbReference>
<feature type="binding site" evidence="9">
    <location>
        <position position="44"/>
    </location>
    <ligand>
        <name>Zn(2+)</name>
        <dbReference type="ChEBI" id="CHEBI:29105"/>
    </ligand>
</feature>
<evidence type="ECO:0000256" key="8">
    <source>
        <dbReference type="ARBA" id="ARBA00048348"/>
    </source>
</evidence>
<dbReference type="PANTHER" id="PTHR11002:SF76">
    <property type="entry name" value="CARBONIC ANHYDRASE"/>
    <property type="match status" value="1"/>
</dbReference>
<comment type="cofactor">
    <cofactor evidence="9">
        <name>Zn(2+)</name>
        <dbReference type="ChEBI" id="CHEBI:29105"/>
    </cofactor>
    <text evidence="9">Binds 1 zinc ion per subunit.</text>
</comment>
<dbReference type="Gene3D" id="3.40.1050.10">
    <property type="entry name" value="Carbonic anhydrase"/>
    <property type="match status" value="1"/>
</dbReference>
<dbReference type="InterPro" id="IPR045066">
    <property type="entry name" value="Beta_CA_cladeB"/>
</dbReference>
<dbReference type="InterPro" id="IPR001765">
    <property type="entry name" value="Carbonic_anhydrase"/>
</dbReference>
<dbReference type="OrthoDB" id="9797527at2"/>
<dbReference type="RefSeq" id="WP_110391442.1">
    <property type="nucleotide sequence ID" value="NZ_CALCOA010000231.1"/>
</dbReference>
<keyword evidence="4 9" id="KW-0479">Metal-binding</keyword>
<keyword evidence="12" id="KW-1185">Reference proteome</keyword>
<dbReference type="GO" id="GO:0008270">
    <property type="term" value="F:zinc ion binding"/>
    <property type="evidence" value="ECO:0007669"/>
    <property type="project" value="UniProtKB-UniRule"/>
</dbReference>
<comment type="catalytic activity">
    <reaction evidence="8 10">
        <text>hydrogencarbonate + H(+) = CO2 + H2O</text>
        <dbReference type="Rhea" id="RHEA:10748"/>
        <dbReference type="ChEBI" id="CHEBI:15377"/>
        <dbReference type="ChEBI" id="CHEBI:15378"/>
        <dbReference type="ChEBI" id="CHEBI:16526"/>
        <dbReference type="ChEBI" id="CHEBI:17544"/>
        <dbReference type="EC" id="4.2.1.1"/>
    </reaction>
</comment>
<evidence type="ECO:0000256" key="1">
    <source>
        <dbReference type="ARBA" id="ARBA00006217"/>
    </source>
</evidence>
<proteinExistence type="inferred from homology"/>
<evidence type="ECO:0000313" key="11">
    <source>
        <dbReference type="EMBL" id="PXX77213.1"/>
    </source>
</evidence>
<gene>
    <name evidence="11" type="ORF">DFR34_11822</name>
</gene>
<evidence type="ECO:0000256" key="7">
    <source>
        <dbReference type="ARBA" id="ARBA00031969"/>
    </source>
</evidence>
<dbReference type="PANTHER" id="PTHR11002">
    <property type="entry name" value="CARBONIC ANHYDRASE"/>
    <property type="match status" value="1"/>
</dbReference>
<evidence type="ECO:0000256" key="10">
    <source>
        <dbReference type="RuleBase" id="RU003956"/>
    </source>
</evidence>
<keyword evidence="6 10" id="KW-0456">Lyase</keyword>
<evidence type="ECO:0000256" key="6">
    <source>
        <dbReference type="ARBA" id="ARBA00023239"/>
    </source>
</evidence>
<dbReference type="PROSITE" id="PS00705">
    <property type="entry name" value="PROK_CO2_ANHYDRASE_2"/>
    <property type="match status" value="1"/>
</dbReference>
<keyword evidence="5 9" id="KW-0862">Zinc</keyword>
<dbReference type="InterPro" id="IPR036874">
    <property type="entry name" value="Carbonic_anhydrase_sf"/>
</dbReference>
<evidence type="ECO:0000256" key="9">
    <source>
        <dbReference type="PIRSR" id="PIRSR601765-1"/>
    </source>
</evidence>
<feature type="binding site" evidence="9">
    <location>
        <position position="103"/>
    </location>
    <ligand>
        <name>Zn(2+)</name>
        <dbReference type="ChEBI" id="CHEBI:29105"/>
    </ligand>
</feature>
<dbReference type="Pfam" id="PF00484">
    <property type="entry name" value="Pro_CA"/>
    <property type="match status" value="1"/>
</dbReference>
<sequence length="217" mass="24148">MPSIEHFLSGFRRFQQYYYLDNDSLFTDLKRGQHPSTLLVGCCDSRVDPLMLTGCEPGELFIVRNVANLVPPCQEDSHYHGVSAALEYAVISLQVERIIVLGHASCGGIRALMEGITDHQEDGGFLAKWLSIADPAREFVLAHHANDNVATQLAVAERVSILVSLDNLMSFPWVRNRVETGKLQLLGWYFDIQEGALYGFDAHSKRFTPLVCPLGAV</sequence>
<feature type="binding site" evidence="9">
    <location>
        <position position="42"/>
    </location>
    <ligand>
        <name>Zn(2+)</name>
        <dbReference type="ChEBI" id="CHEBI:29105"/>
    </ligand>
</feature>
<reference evidence="11 12" key="1">
    <citation type="submission" date="2018-05" db="EMBL/GenBank/DDBJ databases">
        <title>Genomic Encyclopedia of Type Strains, Phase IV (KMG-IV): sequencing the most valuable type-strain genomes for metagenomic binning, comparative biology and taxonomic classification.</title>
        <authorList>
            <person name="Goeker M."/>
        </authorList>
    </citation>
    <scope>NUCLEOTIDE SEQUENCE [LARGE SCALE GENOMIC DNA]</scope>
    <source>
        <strain evidence="11 12">DSM 29661</strain>
    </source>
</reference>
<dbReference type="AlphaFoldDB" id="A0A318KVH6"/>
<evidence type="ECO:0000256" key="4">
    <source>
        <dbReference type="ARBA" id="ARBA00022723"/>
    </source>
</evidence>
<evidence type="ECO:0000256" key="3">
    <source>
        <dbReference type="ARBA" id="ARBA00014628"/>
    </source>
</evidence>
<name>A0A318KVH6_9NEIS</name>
<dbReference type="InterPro" id="IPR015892">
    <property type="entry name" value="Carbonic_anhydrase_CS"/>
</dbReference>
<comment type="function">
    <text evidence="10">Reversible hydration of carbon dioxide.</text>
</comment>
<evidence type="ECO:0000256" key="5">
    <source>
        <dbReference type="ARBA" id="ARBA00022833"/>
    </source>
</evidence>
<dbReference type="FunFam" id="3.40.1050.10:FF:000003">
    <property type="entry name" value="Carbonic anhydrase"/>
    <property type="match status" value="1"/>
</dbReference>
<dbReference type="CDD" id="cd00884">
    <property type="entry name" value="beta_CA_cladeB"/>
    <property type="match status" value="1"/>
</dbReference>
<dbReference type="SMART" id="SM00947">
    <property type="entry name" value="Pro_CA"/>
    <property type="match status" value="1"/>
</dbReference>
<feature type="binding site" evidence="9">
    <location>
        <position position="106"/>
    </location>
    <ligand>
        <name>Zn(2+)</name>
        <dbReference type="ChEBI" id="CHEBI:29105"/>
    </ligand>
</feature>
<accession>A0A318KVH6</accession>
<comment type="similarity">
    <text evidence="1 10">Belongs to the beta-class carbonic anhydrase family.</text>
</comment>
<protein>
    <recommendedName>
        <fullName evidence="3 10">Carbonic anhydrase</fullName>
        <ecNumber evidence="2 10">4.2.1.1</ecNumber>
    </recommendedName>
    <alternativeName>
        <fullName evidence="7 10">Carbonate dehydratase</fullName>
    </alternativeName>
</protein>
<dbReference type="GO" id="GO:0004089">
    <property type="term" value="F:carbonate dehydratase activity"/>
    <property type="evidence" value="ECO:0007669"/>
    <property type="project" value="UniProtKB-UniRule"/>
</dbReference>
<comment type="caution">
    <text evidence="11">The sequence shown here is derived from an EMBL/GenBank/DDBJ whole genome shotgun (WGS) entry which is preliminary data.</text>
</comment>
<dbReference type="EC" id="4.2.1.1" evidence="2 10"/>
<dbReference type="Proteomes" id="UP000247555">
    <property type="component" value="Unassembled WGS sequence"/>
</dbReference>